<comment type="caution">
    <text evidence="5">The sequence shown here is derived from an EMBL/GenBank/DDBJ whole genome shotgun (WGS) entry which is preliminary data.</text>
</comment>
<keyword evidence="5" id="KW-0808">Transferase</keyword>
<evidence type="ECO:0000313" key="5">
    <source>
        <dbReference type="EMBL" id="PGH28408.1"/>
    </source>
</evidence>
<dbReference type="InterPro" id="IPR050117">
    <property type="entry name" value="MAPK"/>
</dbReference>
<dbReference type="PANTHER" id="PTHR24055">
    <property type="entry name" value="MITOGEN-ACTIVATED PROTEIN KINASE"/>
    <property type="match status" value="1"/>
</dbReference>
<proteinExistence type="predicted"/>
<dbReference type="Proteomes" id="UP000226031">
    <property type="component" value="Unassembled WGS sequence"/>
</dbReference>
<feature type="domain" description="Protein kinase" evidence="4">
    <location>
        <begin position="1"/>
        <end position="260"/>
    </location>
</feature>
<keyword evidence="1" id="KW-0723">Serine/threonine-protein kinase</keyword>
<dbReference type="GO" id="GO:0004674">
    <property type="term" value="F:protein serine/threonine kinase activity"/>
    <property type="evidence" value="ECO:0007669"/>
    <property type="project" value="UniProtKB-KW"/>
</dbReference>
<name>A0A2B7Z5J8_9EURO</name>
<organism evidence="5 6">
    <name type="scientific">[Emmonsia] crescens</name>
    <dbReference type="NCBI Taxonomy" id="73230"/>
    <lineage>
        <taxon>Eukaryota</taxon>
        <taxon>Fungi</taxon>
        <taxon>Dikarya</taxon>
        <taxon>Ascomycota</taxon>
        <taxon>Pezizomycotina</taxon>
        <taxon>Eurotiomycetes</taxon>
        <taxon>Eurotiomycetidae</taxon>
        <taxon>Onygenales</taxon>
        <taxon>Ajellomycetaceae</taxon>
        <taxon>Emergomyces</taxon>
    </lineage>
</organism>
<dbReference type="AlphaFoldDB" id="A0A2B7Z5J8"/>
<keyword evidence="6" id="KW-1185">Reference proteome</keyword>
<keyword evidence="3" id="KW-0067">ATP-binding</keyword>
<evidence type="ECO:0000259" key="4">
    <source>
        <dbReference type="PROSITE" id="PS50011"/>
    </source>
</evidence>
<dbReference type="GO" id="GO:0005524">
    <property type="term" value="F:ATP binding"/>
    <property type="evidence" value="ECO:0007669"/>
    <property type="project" value="UniProtKB-KW"/>
</dbReference>
<dbReference type="Gene3D" id="1.10.510.10">
    <property type="entry name" value="Transferase(Phosphotransferase) domain 1"/>
    <property type="match status" value="1"/>
</dbReference>
<dbReference type="SMART" id="SM00220">
    <property type="entry name" value="S_TKc"/>
    <property type="match status" value="1"/>
</dbReference>
<protein>
    <submittedName>
        <fullName evidence="5">CMGC protein kinase</fullName>
    </submittedName>
</protein>
<dbReference type="VEuPathDB" id="FungiDB:EMCG_07125"/>
<keyword evidence="2" id="KW-0547">Nucleotide-binding</keyword>
<dbReference type="InterPro" id="IPR000719">
    <property type="entry name" value="Prot_kinase_dom"/>
</dbReference>
<dbReference type="EMBL" id="PDND01000483">
    <property type="protein sequence ID" value="PGH28408.1"/>
    <property type="molecule type" value="Genomic_DNA"/>
</dbReference>
<dbReference type="InterPro" id="IPR011009">
    <property type="entry name" value="Kinase-like_dom_sf"/>
</dbReference>
<dbReference type="PROSITE" id="PS50011">
    <property type="entry name" value="PROTEIN_KINASE_DOM"/>
    <property type="match status" value="1"/>
</dbReference>
<dbReference type="STRING" id="73230.A0A2B7Z5J8"/>
<dbReference type="SUPFAM" id="SSF56112">
    <property type="entry name" value="Protein kinase-like (PK-like)"/>
    <property type="match status" value="1"/>
</dbReference>
<dbReference type="InterPro" id="IPR008271">
    <property type="entry name" value="Ser/Thr_kinase_AS"/>
</dbReference>
<dbReference type="PROSITE" id="PS00108">
    <property type="entry name" value="PROTEIN_KINASE_ST"/>
    <property type="match status" value="1"/>
</dbReference>
<dbReference type="Pfam" id="PF00069">
    <property type="entry name" value="Pkinase"/>
    <property type="match status" value="1"/>
</dbReference>
<evidence type="ECO:0000313" key="6">
    <source>
        <dbReference type="Proteomes" id="UP000226031"/>
    </source>
</evidence>
<evidence type="ECO:0000256" key="1">
    <source>
        <dbReference type="ARBA" id="ARBA00022527"/>
    </source>
</evidence>
<accession>A0A2B7Z5J8</accession>
<evidence type="ECO:0000256" key="3">
    <source>
        <dbReference type="ARBA" id="ARBA00022840"/>
    </source>
</evidence>
<reference evidence="5 6" key="1">
    <citation type="submission" date="2017-10" db="EMBL/GenBank/DDBJ databases">
        <title>Comparative genomics in systemic dimorphic fungi from Ajellomycetaceae.</title>
        <authorList>
            <person name="Munoz J.F."/>
            <person name="Mcewen J.G."/>
            <person name="Clay O.K."/>
            <person name="Cuomo C.A."/>
        </authorList>
    </citation>
    <scope>NUCLEOTIDE SEQUENCE [LARGE SCALE GENOMIC DNA]</scope>
    <source>
        <strain evidence="5 6">UAMH4076</strain>
    </source>
</reference>
<evidence type="ECO:0000256" key="2">
    <source>
        <dbReference type="ARBA" id="ARBA00022741"/>
    </source>
</evidence>
<gene>
    <name evidence="5" type="ORF">GX50_08856</name>
</gene>
<keyword evidence="5" id="KW-0418">Kinase</keyword>
<sequence>MNIGKVVVLLDKTPFIRPLLDEIEEPATTPAIVLKHLDDDLLHAFNRQRFTRPEVKYVAKKVVEALSVLHEEGFVHTDIKPSNVLVNYRQGGNQGSRLTDVQLADFRNTVHKDSGYAGDGDSIETPIFRSPEAHLQIRWGTSTDIWSFGVMCISLLYGEGFHIFKPDFPIDDDEYDFKILSKHHRCFGPFPISFQEIVDEERIEVLLRIMENTFAYTMKPFRHTTPREICSEDKEFVLKIMKLDPRDRPTACQLLEDGWFHEA</sequence>